<evidence type="ECO:0000313" key="5">
    <source>
        <dbReference type="EMBL" id="KAK1647238.1"/>
    </source>
</evidence>
<dbReference type="SUPFAM" id="SSF52096">
    <property type="entry name" value="ClpP/crotonase"/>
    <property type="match status" value="1"/>
</dbReference>
<sequence length="350" mass="35436">MAASSKATAFLALGAFVVVLMAAGEASAAVTCGQVGSSLAPCIPYATGKSATLSQGCCSGMKSLNAMARTSADRQAVCRCLKSLAGSVKSVDLGVVAGAPAKCGVSVPFPISMSTDCNKVDSSSPAFVAAGMQADAPVHPTAACGAAAAVGLPLISALCSAVAAVRASPGAGAGALVLAAEGKYFSNGFDQAWRARSRPRKPPWARASGASSLPMTTVAAVTGHRAGVEDLVAANGGVEDVVAAAVAVAEGLAARDWDGEVVAEIRSRRCLRRRRGVGRVRVVQHAAGVAVGRRRFILHRREAGRRVHSHRSIAIHSHGSSSTPAAGARDDEIEGSTSAFGPRNGKRRRC</sequence>
<dbReference type="GO" id="GO:0006869">
    <property type="term" value="P:lipid transport"/>
    <property type="evidence" value="ECO:0007669"/>
    <property type="project" value="InterPro"/>
</dbReference>
<keyword evidence="3" id="KW-0732">Signal</keyword>
<keyword evidence="1" id="KW-0813">Transport</keyword>
<dbReference type="InterPro" id="IPR016140">
    <property type="entry name" value="Bifunc_inhib/LTP/seed_store"/>
</dbReference>
<dbReference type="GO" id="GO:0008289">
    <property type="term" value="F:lipid binding"/>
    <property type="evidence" value="ECO:0007669"/>
    <property type="project" value="UniProtKB-KW"/>
</dbReference>
<dbReference type="AlphaFoldDB" id="A0AAD8W8H8"/>
<dbReference type="Gene3D" id="3.90.226.10">
    <property type="entry name" value="2-enoyl-CoA Hydratase, Chain A, domain 1"/>
    <property type="match status" value="1"/>
</dbReference>
<protein>
    <recommendedName>
        <fullName evidence="1">Non-specific lipid-transfer protein</fullName>
    </recommendedName>
</protein>
<dbReference type="Pfam" id="PF00234">
    <property type="entry name" value="Tryp_alpha_amyl"/>
    <property type="match status" value="1"/>
</dbReference>
<gene>
    <name evidence="5" type="ORF">QYE76_065043</name>
</gene>
<dbReference type="CDD" id="cd01960">
    <property type="entry name" value="nsLTP1"/>
    <property type="match status" value="1"/>
</dbReference>
<feature type="signal peptide" evidence="3">
    <location>
        <begin position="1"/>
        <end position="28"/>
    </location>
</feature>
<evidence type="ECO:0000256" key="3">
    <source>
        <dbReference type="SAM" id="SignalP"/>
    </source>
</evidence>
<comment type="similarity">
    <text evidence="1">Belongs to the plant LTP family.</text>
</comment>
<dbReference type="Gene3D" id="1.10.110.10">
    <property type="entry name" value="Plant lipid-transfer and hydrophobic proteins"/>
    <property type="match status" value="1"/>
</dbReference>
<dbReference type="PRINTS" id="PR00382">
    <property type="entry name" value="LIPIDTRNSFER"/>
</dbReference>
<proteinExistence type="inferred from homology"/>
<keyword evidence="1" id="KW-0446">Lipid-binding</keyword>
<comment type="function">
    <text evidence="1">Plant non-specific lipid-transfer proteins transfer phospholipids as well as galactolipids across membranes. May play a role in wax or cutin deposition in the cell walls of expanding epidermal cells and certain secretory tissues.</text>
</comment>
<name>A0AAD8W8H8_LOLMU</name>
<dbReference type="InterPro" id="IPR029045">
    <property type="entry name" value="ClpP/crotonase-like_dom_sf"/>
</dbReference>
<dbReference type="Proteomes" id="UP001231189">
    <property type="component" value="Unassembled WGS sequence"/>
</dbReference>
<feature type="domain" description="Bifunctional inhibitor/plant lipid transfer protein/seed storage helical" evidence="4">
    <location>
        <begin position="32"/>
        <end position="117"/>
    </location>
</feature>
<dbReference type="PANTHER" id="PTHR33076">
    <property type="entry name" value="NON-SPECIFIC LIPID-TRANSFER PROTEIN 2-RELATED"/>
    <property type="match status" value="1"/>
</dbReference>
<evidence type="ECO:0000256" key="2">
    <source>
        <dbReference type="SAM" id="MobiDB-lite"/>
    </source>
</evidence>
<feature type="chain" id="PRO_5042111909" description="Non-specific lipid-transfer protein" evidence="3">
    <location>
        <begin position="29"/>
        <end position="350"/>
    </location>
</feature>
<evidence type="ECO:0000259" key="4">
    <source>
        <dbReference type="SMART" id="SM00499"/>
    </source>
</evidence>
<dbReference type="SUPFAM" id="SSF47699">
    <property type="entry name" value="Bifunctional inhibitor/lipid-transfer protein/seed storage 2S albumin"/>
    <property type="match status" value="1"/>
</dbReference>
<reference evidence="5" key="1">
    <citation type="submission" date="2023-07" db="EMBL/GenBank/DDBJ databases">
        <title>A chromosome-level genome assembly of Lolium multiflorum.</title>
        <authorList>
            <person name="Chen Y."/>
            <person name="Copetti D."/>
            <person name="Kolliker R."/>
            <person name="Studer B."/>
        </authorList>
    </citation>
    <scope>NUCLEOTIDE SEQUENCE</scope>
    <source>
        <strain evidence="5">02402/16</strain>
        <tissue evidence="5">Leaf</tissue>
    </source>
</reference>
<evidence type="ECO:0000256" key="1">
    <source>
        <dbReference type="RuleBase" id="RU000628"/>
    </source>
</evidence>
<comment type="caution">
    <text evidence="5">The sequence shown here is derived from an EMBL/GenBank/DDBJ whole genome shotgun (WGS) entry which is preliminary data.</text>
</comment>
<evidence type="ECO:0000313" key="6">
    <source>
        <dbReference type="Proteomes" id="UP001231189"/>
    </source>
</evidence>
<feature type="region of interest" description="Disordered" evidence="2">
    <location>
        <begin position="308"/>
        <end position="350"/>
    </location>
</feature>
<keyword evidence="6" id="KW-1185">Reference proteome</keyword>
<dbReference type="EMBL" id="JAUUTY010000004">
    <property type="protein sequence ID" value="KAK1647238.1"/>
    <property type="molecule type" value="Genomic_DNA"/>
</dbReference>
<accession>A0AAD8W8H8</accession>
<dbReference type="InterPro" id="IPR036312">
    <property type="entry name" value="Bifun_inhib/LTP/seed_sf"/>
</dbReference>
<dbReference type="InterPro" id="IPR000528">
    <property type="entry name" value="Plant_nsLTP"/>
</dbReference>
<organism evidence="5 6">
    <name type="scientific">Lolium multiflorum</name>
    <name type="common">Italian ryegrass</name>
    <name type="synonym">Lolium perenne subsp. multiflorum</name>
    <dbReference type="NCBI Taxonomy" id="4521"/>
    <lineage>
        <taxon>Eukaryota</taxon>
        <taxon>Viridiplantae</taxon>
        <taxon>Streptophyta</taxon>
        <taxon>Embryophyta</taxon>
        <taxon>Tracheophyta</taxon>
        <taxon>Spermatophyta</taxon>
        <taxon>Magnoliopsida</taxon>
        <taxon>Liliopsida</taxon>
        <taxon>Poales</taxon>
        <taxon>Poaceae</taxon>
        <taxon>BOP clade</taxon>
        <taxon>Pooideae</taxon>
        <taxon>Poodae</taxon>
        <taxon>Poeae</taxon>
        <taxon>Poeae Chloroplast Group 2 (Poeae type)</taxon>
        <taxon>Loliodinae</taxon>
        <taxon>Loliinae</taxon>
        <taxon>Lolium</taxon>
    </lineage>
</organism>
<dbReference type="SMART" id="SM00499">
    <property type="entry name" value="AAI"/>
    <property type="match status" value="1"/>
</dbReference>